<dbReference type="InterPro" id="IPR029063">
    <property type="entry name" value="SAM-dependent_MTases_sf"/>
</dbReference>
<dbReference type="Proteomes" id="UP001162802">
    <property type="component" value="Unassembled WGS sequence"/>
</dbReference>
<proteinExistence type="predicted"/>
<keyword evidence="2" id="KW-0808">Transferase</keyword>
<comment type="caution">
    <text evidence="2">The sequence shown here is derived from an EMBL/GenBank/DDBJ whole genome shotgun (WGS) entry which is preliminary data.</text>
</comment>
<evidence type="ECO:0000313" key="3">
    <source>
        <dbReference type="Proteomes" id="UP001162802"/>
    </source>
</evidence>
<feature type="domain" description="Methyltransferase" evidence="1">
    <location>
        <begin position="193"/>
        <end position="289"/>
    </location>
</feature>
<dbReference type="PANTHER" id="PTHR42912">
    <property type="entry name" value="METHYLTRANSFERASE"/>
    <property type="match status" value="1"/>
</dbReference>
<keyword evidence="3" id="KW-1185">Reference proteome</keyword>
<reference evidence="2" key="1">
    <citation type="submission" date="2022-03" db="EMBL/GenBank/DDBJ databases">
        <title>Identification of a novel bacterium isolated from mangrove sediments.</title>
        <authorList>
            <person name="Pan X."/>
        </authorList>
    </citation>
    <scope>NUCLEOTIDE SEQUENCE</scope>
    <source>
        <strain evidence="2">B2637</strain>
    </source>
</reference>
<dbReference type="EMBL" id="JALHAT010000022">
    <property type="protein sequence ID" value="MCJ1961526.1"/>
    <property type="molecule type" value="Genomic_DNA"/>
</dbReference>
<evidence type="ECO:0000313" key="2">
    <source>
        <dbReference type="EMBL" id="MCJ1961526.1"/>
    </source>
</evidence>
<accession>A0ABT0AEB8</accession>
<dbReference type="Gene3D" id="3.40.50.150">
    <property type="entry name" value="Vaccinia Virus protein VP39"/>
    <property type="match status" value="1"/>
</dbReference>
<evidence type="ECO:0000259" key="1">
    <source>
        <dbReference type="Pfam" id="PF13649"/>
    </source>
</evidence>
<dbReference type="SUPFAM" id="SSF53335">
    <property type="entry name" value="S-adenosyl-L-methionine-dependent methyltransferases"/>
    <property type="match status" value="1"/>
</dbReference>
<protein>
    <submittedName>
        <fullName evidence="2">Class I SAM-dependent methyltransferase</fullName>
    </submittedName>
</protein>
<gene>
    <name evidence="2" type="ORF">MTR65_12600</name>
</gene>
<dbReference type="GO" id="GO:0032259">
    <property type="term" value="P:methylation"/>
    <property type="evidence" value="ECO:0007669"/>
    <property type="project" value="UniProtKB-KW"/>
</dbReference>
<dbReference type="InterPro" id="IPR041698">
    <property type="entry name" value="Methyltransf_25"/>
</dbReference>
<organism evidence="2 3">
    <name type="scientific">Novosphingobium mangrovi</name>
    <name type="common">ex Hu et al. 2023</name>
    <dbReference type="NCBI Taxonomy" id="2930094"/>
    <lineage>
        <taxon>Bacteria</taxon>
        <taxon>Pseudomonadati</taxon>
        <taxon>Pseudomonadota</taxon>
        <taxon>Alphaproteobacteria</taxon>
        <taxon>Sphingomonadales</taxon>
        <taxon>Sphingomonadaceae</taxon>
        <taxon>Novosphingobium</taxon>
    </lineage>
</organism>
<dbReference type="Pfam" id="PF13649">
    <property type="entry name" value="Methyltransf_25"/>
    <property type="match status" value="1"/>
</dbReference>
<dbReference type="RefSeq" id="WP_243800717.1">
    <property type="nucleotide sequence ID" value="NZ_JALHAT010000022.1"/>
</dbReference>
<keyword evidence="2" id="KW-0489">Methyltransferase</keyword>
<name>A0ABT0AEB8_9SPHN</name>
<dbReference type="GO" id="GO:0008168">
    <property type="term" value="F:methyltransferase activity"/>
    <property type="evidence" value="ECO:0007669"/>
    <property type="project" value="UniProtKB-KW"/>
</dbReference>
<dbReference type="CDD" id="cd02440">
    <property type="entry name" value="AdoMet_MTases"/>
    <property type="match status" value="1"/>
</dbReference>
<sequence length="358" mass="39562">MTDTLAAPDTDNPLAFTAQQRGRASLDFMIHLARGGQPLRSQVSAEQAEMLPDPAVLPDDLDLRDRQLSQTCLASPAYRTSQLLGEYHARMHGLVAREAFEDVRETIDPVIERYQSQGPTTLEPAPEGAVPPAYFEGVNFHRTAGGWEDHAMQGYIHGEIVHRKLVEALYPGGIYKQRRAVAAMAPRDDYTRILDMGASTGHFTQALQEVYPEAEITGVDLSLRVLEHAQRIGNAHGWAWKLYQRPAEDTGFADASFDLVASYILLHEIPADVIRAVFAEAFRVLEPGGDMIMSDVTRYADMDKLSVWRADSGARLGGEPFWRESASLDLAEVAREAGFVDVTAHGIYPHVVQGRKPA</sequence>
<dbReference type="InterPro" id="IPR050508">
    <property type="entry name" value="Methyltransf_Superfamily"/>
</dbReference>